<sequence length="143" mass="15636">MPDPASAAPADPASLLLTLLWLHDLFAPLARPEITAAGLLFAAALWLTRPAAHGHPRALSAFLGALVLQMLWPRLAVPGDGMLTLIREVQLAPAAPALLLLTLPWPSPRDVLRRVLFPRRLRRVFPNAPEARVRQVVHVARRA</sequence>
<dbReference type="RefSeq" id="WP_307467478.1">
    <property type="nucleotide sequence ID" value="NZ_JAURUR010000011.1"/>
</dbReference>
<evidence type="ECO:0000313" key="2">
    <source>
        <dbReference type="Proteomes" id="UP001232163"/>
    </source>
</evidence>
<proteinExistence type="predicted"/>
<accession>A0ABT9MFW3</accession>
<comment type="caution">
    <text evidence="1">The sequence shown here is derived from an EMBL/GenBank/DDBJ whole genome shotgun (WGS) entry which is preliminary data.</text>
</comment>
<dbReference type="EMBL" id="JAURUR010000011">
    <property type="protein sequence ID" value="MDP9765441.1"/>
    <property type="molecule type" value="Genomic_DNA"/>
</dbReference>
<protein>
    <recommendedName>
        <fullName evidence="3">Energy-coupling factor transporter transmembrane protein EcfT</fullName>
    </recommendedName>
</protein>
<dbReference type="Proteomes" id="UP001232163">
    <property type="component" value="Unassembled WGS sequence"/>
</dbReference>
<evidence type="ECO:0008006" key="3">
    <source>
        <dbReference type="Google" id="ProtNLM"/>
    </source>
</evidence>
<reference evidence="1 2" key="1">
    <citation type="submission" date="2023-07" db="EMBL/GenBank/DDBJ databases">
        <title>Genomic Encyclopedia of Type Strains, Phase IV (KMG-IV): sequencing the most valuable type-strain genomes for metagenomic binning, comparative biology and taxonomic classification.</title>
        <authorList>
            <person name="Goeker M."/>
        </authorList>
    </citation>
    <scope>NUCLEOTIDE SEQUENCE [LARGE SCALE GENOMIC DNA]</scope>
    <source>
        <strain evidence="1 2">NIO-1023</strain>
    </source>
</reference>
<name>A0ABT9MFW3_9DEIO</name>
<evidence type="ECO:0000313" key="1">
    <source>
        <dbReference type="EMBL" id="MDP9765441.1"/>
    </source>
</evidence>
<organism evidence="1 2">
    <name type="scientific">Deinococcus enclensis</name>
    <dbReference type="NCBI Taxonomy" id="1049582"/>
    <lineage>
        <taxon>Bacteria</taxon>
        <taxon>Thermotogati</taxon>
        <taxon>Deinococcota</taxon>
        <taxon>Deinococci</taxon>
        <taxon>Deinococcales</taxon>
        <taxon>Deinococcaceae</taxon>
        <taxon>Deinococcus</taxon>
    </lineage>
</organism>
<gene>
    <name evidence="1" type="ORF">QO006_002892</name>
</gene>
<keyword evidence="2" id="KW-1185">Reference proteome</keyword>